<dbReference type="InterPro" id="IPR000467">
    <property type="entry name" value="G_patch_dom"/>
</dbReference>
<feature type="compositionally biased region" description="Basic and acidic residues" evidence="1">
    <location>
        <begin position="540"/>
        <end position="550"/>
    </location>
</feature>
<organism evidence="3 4">
    <name type="scientific">Accipiter nisus</name>
    <name type="common">Eurasian sparrowhawk</name>
    <dbReference type="NCBI Taxonomy" id="211598"/>
    <lineage>
        <taxon>Eukaryota</taxon>
        <taxon>Metazoa</taxon>
        <taxon>Chordata</taxon>
        <taxon>Craniata</taxon>
        <taxon>Vertebrata</taxon>
        <taxon>Euteleostomi</taxon>
        <taxon>Archelosauria</taxon>
        <taxon>Archosauria</taxon>
        <taxon>Dinosauria</taxon>
        <taxon>Saurischia</taxon>
        <taxon>Theropoda</taxon>
        <taxon>Coelurosauria</taxon>
        <taxon>Aves</taxon>
        <taxon>Neognathae</taxon>
        <taxon>Neoaves</taxon>
        <taxon>Telluraves</taxon>
        <taxon>Accipitrimorphae</taxon>
        <taxon>Accipitriformes</taxon>
        <taxon>Accipitridae</taxon>
        <taxon>Accipitrinae</taxon>
        <taxon>Accipiter</taxon>
    </lineage>
</organism>
<evidence type="ECO:0000259" key="2">
    <source>
        <dbReference type="PROSITE" id="PS50174"/>
    </source>
</evidence>
<feature type="region of interest" description="Disordered" evidence="1">
    <location>
        <begin position="311"/>
        <end position="356"/>
    </location>
</feature>
<dbReference type="Ensembl" id="ENSANIT00000017810.1">
    <property type="protein sequence ID" value="ENSANIP00000017223.1"/>
    <property type="gene ID" value="ENSANIG00000011723.1"/>
</dbReference>
<dbReference type="GO" id="GO:0003676">
    <property type="term" value="F:nucleic acid binding"/>
    <property type="evidence" value="ECO:0007669"/>
    <property type="project" value="InterPro"/>
</dbReference>
<dbReference type="Proteomes" id="UP000694541">
    <property type="component" value="Unplaced"/>
</dbReference>
<dbReference type="PANTHER" id="PTHR14390">
    <property type="entry name" value="G PATCH DOMAIN CONTAINING PROTEIN 3"/>
    <property type="match status" value="1"/>
</dbReference>
<dbReference type="AlphaFoldDB" id="A0A8B9N4Y6"/>
<keyword evidence="4" id="KW-1185">Reference proteome</keyword>
<dbReference type="PANTHER" id="PTHR14390:SF2">
    <property type="entry name" value="G PATCH DOMAIN-CONTAINING PROTEIN 3"/>
    <property type="match status" value="1"/>
</dbReference>
<evidence type="ECO:0000313" key="4">
    <source>
        <dbReference type="Proteomes" id="UP000694541"/>
    </source>
</evidence>
<evidence type="ECO:0000256" key="1">
    <source>
        <dbReference type="SAM" id="MobiDB-lite"/>
    </source>
</evidence>
<reference evidence="3" key="2">
    <citation type="submission" date="2025-09" db="UniProtKB">
        <authorList>
            <consortium name="Ensembl"/>
        </authorList>
    </citation>
    <scope>IDENTIFICATION</scope>
</reference>
<evidence type="ECO:0000313" key="3">
    <source>
        <dbReference type="Ensembl" id="ENSANIP00000017223.1"/>
    </source>
</evidence>
<dbReference type="PROSITE" id="PS50174">
    <property type="entry name" value="G_PATCH"/>
    <property type="match status" value="1"/>
</dbReference>
<dbReference type="SMART" id="SM00443">
    <property type="entry name" value="G_patch"/>
    <property type="match status" value="1"/>
</dbReference>
<reference evidence="3" key="1">
    <citation type="submission" date="2025-08" db="UniProtKB">
        <authorList>
            <consortium name="Ensembl"/>
        </authorList>
    </citation>
    <scope>IDENTIFICATION</scope>
</reference>
<sequence>MAAPSCSAGNGGAAAARYCLVSGIPAALRSAQLRAYFSQFVEAGGFLCFHYRHRPERLPGSGGEEAAAPPRTCSCLVAVQPGRARRLVRMYSGKRWVGPGGASLPGRCLIRRVRLSPGTGTSGNRGGVVGHRSLSWAWEGPEDPLGAGSHLYGSQQATGRLKALTEFPQCLESIMRQEESVWGVLIPLLPDLPLSAGARVSPQNHFFSPPGTETSLYSGDKTAAGESVAEADLKRLPEFNPPSFMPYGNVGTPLKVFLELIRACRLPPRIIKKLQLDFPRTGSSRRYGNVPFEYQDTETVIKEERVYTATGDEITEEEGPAARSEVTHPASAEEDEEGQEKEEEESHSDDDTCEEWERHEALHEDVTKQDRVEERLFEEEIELKWEKGGSGLVFYTDAQYWQEQNGDFDEQTADDWDVDMSIYYDKDGGDKDARDSVQMWLEQRLRDGLDDGSVSGQQIGIFERHTKGFGRKVLERQGWTEGLGLGSSNSGMAEALDNEGQNPRCKRGLGYHGEKLPTFSKVKKPRRDAPILISTVYDDPDPKDSGDQLLRRQPPTAMKYRQDMAFVRASHAALESFSAQSR</sequence>
<dbReference type="GO" id="GO:0032480">
    <property type="term" value="P:negative regulation of type I interferon production"/>
    <property type="evidence" value="ECO:0007669"/>
    <property type="project" value="InterPro"/>
</dbReference>
<protein>
    <submittedName>
        <fullName evidence="3">G-patch domain containing 3</fullName>
    </submittedName>
</protein>
<feature type="region of interest" description="Disordered" evidence="1">
    <location>
        <begin position="534"/>
        <end position="555"/>
    </location>
</feature>
<proteinExistence type="predicted"/>
<dbReference type="InterPro" id="IPR040341">
    <property type="entry name" value="GPATCH3"/>
</dbReference>
<name>A0A8B9N4Y6_9AVES</name>
<feature type="compositionally biased region" description="Acidic residues" evidence="1">
    <location>
        <begin position="332"/>
        <end position="354"/>
    </location>
</feature>
<dbReference type="Pfam" id="PF01585">
    <property type="entry name" value="G-patch"/>
    <property type="match status" value="1"/>
</dbReference>
<dbReference type="GO" id="GO:0039536">
    <property type="term" value="P:negative regulation of RIG-I signaling pathway"/>
    <property type="evidence" value="ECO:0007669"/>
    <property type="project" value="InterPro"/>
</dbReference>
<dbReference type="GO" id="GO:0045893">
    <property type="term" value="P:positive regulation of DNA-templated transcription"/>
    <property type="evidence" value="ECO:0007669"/>
    <property type="project" value="TreeGrafter"/>
</dbReference>
<accession>A0A8B9N4Y6</accession>
<feature type="domain" description="G-patch" evidence="2">
    <location>
        <begin position="466"/>
        <end position="514"/>
    </location>
</feature>